<dbReference type="EMBL" id="BLAL01000160">
    <property type="protein sequence ID" value="GES86017.1"/>
    <property type="molecule type" value="Genomic_DNA"/>
</dbReference>
<dbReference type="Proteomes" id="UP000615446">
    <property type="component" value="Unassembled WGS sequence"/>
</dbReference>
<dbReference type="AlphaFoldDB" id="A0A8H3QNW1"/>
<evidence type="ECO:0000256" key="1">
    <source>
        <dbReference type="SAM" id="MobiDB-lite"/>
    </source>
</evidence>
<accession>A0A8H3QNW1</accession>
<dbReference type="OrthoDB" id="10427323at2759"/>
<feature type="region of interest" description="Disordered" evidence="1">
    <location>
        <begin position="18"/>
        <end position="42"/>
    </location>
</feature>
<gene>
    <name evidence="2" type="ORF">RCL2_001309300</name>
</gene>
<sequence length="68" mass="7576">MAPICSLTDMEIDDLETLTEQNSSTAQKKRSKLTSPESLEDGFSQDPLIILQSSISEMDINLLNFLDL</sequence>
<name>A0A8H3QNW1_9GLOM</name>
<organism evidence="2 3">
    <name type="scientific">Rhizophagus clarus</name>
    <dbReference type="NCBI Taxonomy" id="94130"/>
    <lineage>
        <taxon>Eukaryota</taxon>
        <taxon>Fungi</taxon>
        <taxon>Fungi incertae sedis</taxon>
        <taxon>Mucoromycota</taxon>
        <taxon>Glomeromycotina</taxon>
        <taxon>Glomeromycetes</taxon>
        <taxon>Glomerales</taxon>
        <taxon>Glomeraceae</taxon>
        <taxon>Rhizophagus</taxon>
    </lineage>
</organism>
<evidence type="ECO:0000313" key="2">
    <source>
        <dbReference type="EMBL" id="GES86017.1"/>
    </source>
</evidence>
<reference evidence="2" key="1">
    <citation type="submission" date="2019-10" db="EMBL/GenBank/DDBJ databases">
        <title>Conservation and host-specific expression of non-tandemly repeated heterogenous ribosome RNA gene in arbuscular mycorrhizal fungi.</title>
        <authorList>
            <person name="Maeda T."/>
            <person name="Kobayashi Y."/>
            <person name="Nakagawa T."/>
            <person name="Ezawa T."/>
            <person name="Yamaguchi K."/>
            <person name="Bino T."/>
            <person name="Nishimoto Y."/>
            <person name="Shigenobu S."/>
            <person name="Kawaguchi M."/>
        </authorList>
    </citation>
    <scope>NUCLEOTIDE SEQUENCE</scope>
    <source>
        <strain evidence="2">HR1</strain>
    </source>
</reference>
<proteinExistence type="predicted"/>
<comment type="caution">
    <text evidence="2">The sequence shown here is derived from an EMBL/GenBank/DDBJ whole genome shotgun (WGS) entry which is preliminary data.</text>
</comment>
<evidence type="ECO:0000313" key="3">
    <source>
        <dbReference type="Proteomes" id="UP000615446"/>
    </source>
</evidence>
<protein>
    <submittedName>
        <fullName evidence="2">Uncharacterized protein</fullName>
    </submittedName>
</protein>